<dbReference type="EMBL" id="ASRX01000015">
    <property type="protein sequence ID" value="EYF06616.1"/>
    <property type="molecule type" value="Genomic_DNA"/>
</dbReference>
<dbReference type="STRING" id="1192034.CAP_1746"/>
<evidence type="ECO:0000313" key="3">
    <source>
        <dbReference type="Proteomes" id="UP000019678"/>
    </source>
</evidence>
<dbReference type="Proteomes" id="UP000019678">
    <property type="component" value="Unassembled WGS sequence"/>
</dbReference>
<name>A0A017TDF7_9BACT</name>
<comment type="caution">
    <text evidence="2">The sequence shown here is derived from an EMBL/GenBank/DDBJ whole genome shotgun (WGS) entry which is preliminary data.</text>
</comment>
<sequence>MNRFVLSGMLAIGWLCSTTGVANAAPGLRVIADQEGDFALIGNTFGQDCRKSVPSPLMGTVGSCGTNGDALLDSAPDALWRADSPEPGLAEASWEITSDQARTSAMLALPDGASVTHALLYWGAQIRTGADTTATLDREGGFHEELTALDSWEVTINLGKPDEAHVYQSVADVTALVKEHGAGAYRVGGVDILDIRDLDDTRTFAGWWMVVLYERPSMPRRNLAVFDGLERVSRTHNQTLSLEGLTTPEGGLEAKLGIVGYEGDDNIGGDRLYVNPASASPDPREALGDALSPSDNFFNGTRSWLGEPVSVEGDLPQLSGGPQSMPGMDLDVIDISSKVRSGDTAIRVLATADEIDGDAELYFIGGLVTSIAPGPGGYFSGSGMFGPCATSPGTGRGWGGWLAGIALAGLTTLRRTGRRR</sequence>
<keyword evidence="3" id="KW-1185">Reference proteome</keyword>
<feature type="signal peptide" evidence="1">
    <location>
        <begin position="1"/>
        <end position="24"/>
    </location>
</feature>
<organism evidence="2 3">
    <name type="scientific">Chondromyces apiculatus DSM 436</name>
    <dbReference type="NCBI Taxonomy" id="1192034"/>
    <lineage>
        <taxon>Bacteria</taxon>
        <taxon>Pseudomonadati</taxon>
        <taxon>Myxococcota</taxon>
        <taxon>Polyangia</taxon>
        <taxon>Polyangiales</taxon>
        <taxon>Polyangiaceae</taxon>
        <taxon>Chondromyces</taxon>
    </lineage>
</organism>
<dbReference type="RefSeq" id="WP_044239615.1">
    <property type="nucleotide sequence ID" value="NZ_ASRX01000015.1"/>
</dbReference>
<accession>A0A017TDF7</accession>
<dbReference type="eggNOG" id="COG4719">
    <property type="taxonomic scope" value="Bacteria"/>
</dbReference>
<proteinExistence type="predicted"/>
<dbReference type="OrthoDB" id="5495046at2"/>
<keyword evidence="1" id="KW-0732">Signal</keyword>
<gene>
    <name evidence="2" type="ORF">CAP_1746</name>
</gene>
<evidence type="ECO:0000256" key="1">
    <source>
        <dbReference type="SAM" id="SignalP"/>
    </source>
</evidence>
<dbReference type="AlphaFoldDB" id="A0A017TDF7"/>
<protein>
    <submittedName>
        <fullName evidence="2">Internalin, putative</fullName>
    </submittedName>
</protein>
<evidence type="ECO:0000313" key="2">
    <source>
        <dbReference type="EMBL" id="EYF06616.1"/>
    </source>
</evidence>
<reference evidence="2 3" key="1">
    <citation type="submission" date="2013-05" db="EMBL/GenBank/DDBJ databases">
        <title>Genome assembly of Chondromyces apiculatus DSM 436.</title>
        <authorList>
            <person name="Sharma G."/>
            <person name="Khatri I."/>
            <person name="Kaur C."/>
            <person name="Mayilraj S."/>
            <person name="Subramanian S."/>
        </authorList>
    </citation>
    <scope>NUCLEOTIDE SEQUENCE [LARGE SCALE GENOMIC DNA]</scope>
    <source>
        <strain evidence="2 3">DSM 436</strain>
    </source>
</reference>
<feature type="chain" id="PRO_5001496539" evidence="1">
    <location>
        <begin position="25"/>
        <end position="420"/>
    </location>
</feature>